<name>A0ABP3RLN9_9ACTN</name>
<evidence type="ECO:0000256" key="2">
    <source>
        <dbReference type="SAM" id="SignalP"/>
    </source>
</evidence>
<protein>
    <submittedName>
        <fullName evidence="3">Uncharacterized protein</fullName>
    </submittedName>
</protein>
<feature type="chain" id="PRO_5046374493" evidence="2">
    <location>
        <begin position="48"/>
        <end position="161"/>
    </location>
</feature>
<reference evidence="4" key="1">
    <citation type="journal article" date="2019" name="Int. J. Syst. Evol. Microbiol.">
        <title>The Global Catalogue of Microorganisms (GCM) 10K type strain sequencing project: providing services to taxonomists for standard genome sequencing and annotation.</title>
        <authorList>
            <consortium name="The Broad Institute Genomics Platform"/>
            <consortium name="The Broad Institute Genome Sequencing Center for Infectious Disease"/>
            <person name="Wu L."/>
            <person name="Ma J."/>
        </authorList>
    </citation>
    <scope>NUCLEOTIDE SEQUENCE [LARGE SCALE GENOMIC DNA]</scope>
    <source>
        <strain evidence="4">JCM 5067</strain>
    </source>
</reference>
<keyword evidence="4" id="KW-1185">Reference proteome</keyword>
<evidence type="ECO:0000313" key="3">
    <source>
        <dbReference type="EMBL" id="GAA0612536.1"/>
    </source>
</evidence>
<keyword evidence="2" id="KW-0732">Signal</keyword>
<feature type="region of interest" description="Disordered" evidence="1">
    <location>
        <begin position="1"/>
        <end position="22"/>
    </location>
</feature>
<evidence type="ECO:0000256" key="1">
    <source>
        <dbReference type="SAM" id="MobiDB-lite"/>
    </source>
</evidence>
<dbReference type="Proteomes" id="UP001500668">
    <property type="component" value="Unassembled WGS sequence"/>
</dbReference>
<sequence length="161" mass="17141">MQTGMRPKDGMSGGRTPRAKRGRTFTLAAAAVTLGAGASVMAPGAQAAPAPHDAARPAAAVSCYDGAWRYDKPSGWGYAPTGPGYYVATNRCADIQVMPDNDTEMKVCVLKDRDPSREDCTGYGTVRSGRWTVLKKRVPDGAYFYFRFTNTGAHKTGLVAA</sequence>
<gene>
    <name evidence="3" type="ORF">GCM10010394_47960</name>
</gene>
<organism evidence="3 4">
    <name type="scientific">Streptomyces crystallinus</name>
    <dbReference type="NCBI Taxonomy" id="68191"/>
    <lineage>
        <taxon>Bacteria</taxon>
        <taxon>Bacillati</taxon>
        <taxon>Actinomycetota</taxon>
        <taxon>Actinomycetes</taxon>
        <taxon>Kitasatosporales</taxon>
        <taxon>Streptomycetaceae</taxon>
        <taxon>Streptomyces</taxon>
    </lineage>
</organism>
<proteinExistence type="predicted"/>
<feature type="signal peptide" evidence="2">
    <location>
        <begin position="1"/>
        <end position="47"/>
    </location>
</feature>
<evidence type="ECO:0000313" key="4">
    <source>
        <dbReference type="Proteomes" id="UP001500668"/>
    </source>
</evidence>
<comment type="caution">
    <text evidence="3">The sequence shown here is derived from an EMBL/GenBank/DDBJ whole genome shotgun (WGS) entry which is preliminary data.</text>
</comment>
<accession>A0ABP3RLN9</accession>
<dbReference type="EMBL" id="BAAACA010000034">
    <property type="protein sequence ID" value="GAA0612536.1"/>
    <property type="molecule type" value="Genomic_DNA"/>
</dbReference>